<dbReference type="InterPro" id="IPR030688">
    <property type="entry name" value="MeTrfase_MtrA/MtxA"/>
</dbReference>
<accession>A0A0G1PBS6</accession>
<dbReference type="Pfam" id="PF04208">
    <property type="entry name" value="MtrA"/>
    <property type="match status" value="1"/>
</dbReference>
<keyword evidence="1" id="KW-0808">Transferase</keyword>
<evidence type="ECO:0000259" key="2">
    <source>
        <dbReference type="Pfam" id="PF00303"/>
    </source>
</evidence>
<dbReference type="Gene3D" id="3.30.572.10">
    <property type="entry name" value="Thymidylate synthase/dCMP hydroxymethylase domain"/>
    <property type="match status" value="1"/>
</dbReference>
<evidence type="ECO:0000313" key="3">
    <source>
        <dbReference type="EMBL" id="KKU30092.1"/>
    </source>
</evidence>
<dbReference type="AlphaFoldDB" id="A0A0G1PBS6"/>
<evidence type="ECO:0000256" key="1">
    <source>
        <dbReference type="ARBA" id="ARBA00022679"/>
    </source>
</evidence>
<dbReference type="GO" id="GO:0016740">
    <property type="term" value="F:transferase activity"/>
    <property type="evidence" value="ECO:0007669"/>
    <property type="project" value="UniProtKB-KW"/>
</dbReference>
<dbReference type="SUPFAM" id="SSF55831">
    <property type="entry name" value="Thymidylate synthase/dCMP hydroxymethylase"/>
    <property type="match status" value="1"/>
</dbReference>
<dbReference type="EMBL" id="LCMF01000027">
    <property type="protein sequence ID" value="KKU30092.1"/>
    <property type="molecule type" value="Genomic_DNA"/>
</dbReference>
<dbReference type="InterPro" id="IPR023451">
    <property type="entry name" value="Thymidate_synth/dCMP_Mease_dom"/>
</dbReference>
<dbReference type="Pfam" id="PF00303">
    <property type="entry name" value="Thymidylat_synt"/>
    <property type="match status" value="1"/>
</dbReference>
<feature type="domain" description="Thymidylate synthase/dCMP hydroxymethylase" evidence="2">
    <location>
        <begin position="258"/>
        <end position="401"/>
    </location>
</feature>
<protein>
    <submittedName>
        <fullName evidence="3">Thymidylate synthase</fullName>
    </submittedName>
</protein>
<dbReference type="InterPro" id="IPR036926">
    <property type="entry name" value="Thymidate_synth/dCMP_Mease_sf"/>
</dbReference>
<proteinExistence type="predicted"/>
<reference evidence="3 4" key="1">
    <citation type="journal article" date="2015" name="Nature">
        <title>rRNA introns, odd ribosomes, and small enigmatic genomes across a large radiation of phyla.</title>
        <authorList>
            <person name="Brown C.T."/>
            <person name="Hug L.A."/>
            <person name="Thomas B.C."/>
            <person name="Sharon I."/>
            <person name="Castelle C.J."/>
            <person name="Singh A."/>
            <person name="Wilkins M.J."/>
            <person name="Williams K.H."/>
            <person name="Banfield J.F."/>
        </authorList>
    </citation>
    <scope>NUCLEOTIDE SEQUENCE [LARGE SCALE GENOMIC DNA]</scope>
</reference>
<dbReference type="Proteomes" id="UP000034732">
    <property type="component" value="Unassembled WGS sequence"/>
</dbReference>
<comment type="caution">
    <text evidence="3">The sequence shown here is derived from an EMBL/GenBank/DDBJ whole genome shotgun (WGS) entry which is preliminary data.</text>
</comment>
<gene>
    <name evidence="3" type="ORF">UX44_C0027G0002</name>
</gene>
<sequence length="500" mass="55800">MAGSLPGMSWPIYFKDRLIVGDLDSNVGVATLWMPKESVAAQLPQGSYSVCGQLYTKRGINPLLRNILANPKIAYIVLCGVDRQGSGDALLTFFNKGITGDAAGQGWRIIGDDEALLDKELPLDALELVRKNVEIFDLRMKPLEQVSAKITSLKKKRAFAQPQTFPESPMPKPTGYPSDMSVFKVRRDYIGDAWLDALKIIHRFGVETPGMYGKVKQVHNLCTVVEKENAREPKIADFMKFNRESLDKYVKGFFDKDRGSEHYTYGERIFAWDGVDQYAHMVRKLKGFPYDRGVLAILWKPHADNNPPANVVNAEGTSQKGWTVPCLVMILGQCIGDDFNMTAVFRNNDVYGAWPLNAFALRTMQQDICHEIGKNLGSLTTIAHIAEIYEIDWEDTAKVLAANDTLARFCQYDARSYYTVDVDGSDIIVKFFSPNGAQQLAEYKEDGKRPKVARDLCLMAVKDMLVSDLGAASDLGRQLAKAEAAVKLGLKFKQDNELAK</sequence>
<evidence type="ECO:0000313" key="4">
    <source>
        <dbReference type="Proteomes" id="UP000034732"/>
    </source>
</evidence>
<organism evidence="3 4">
    <name type="scientific">candidate division WWE3 bacterium GW2011_GWA1_46_21</name>
    <dbReference type="NCBI Taxonomy" id="1619107"/>
    <lineage>
        <taxon>Bacteria</taxon>
        <taxon>Katanobacteria</taxon>
    </lineage>
</organism>
<name>A0A0G1PBS6_UNCKA</name>